<gene>
    <name evidence="1" type="ORF">M8523_25430</name>
</gene>
<reference evidence="1" key="1">
    <citation type="submission" date="2022-05" db="EMBL/GenBank/DDBJ databases">
        <authorList>
            <person name="Pankratov T."/>
        </authorList>
    </citation>
    <scope>NUCLEOTIDE SEQUENCE</scope>
    <source>
        <strain evidence="1">BP6-180914</strain>
    </source>
</reference>
<comment type="caution">
    <text evidence="1">The sequence shown here is derived from an EMBL/GenBank/DDBJ whole genome shotgun (WGS) entry which is preliminary data.</text>
</comment>
<evidence type="ECO:0000313" key="1">
    <source>
        <dbReference type="EMBL" id="MCW6511331.1"/>
    </source>
</evidence>
<evidence type="ECO:0008006" key="3">
    <source>
        <dbReference type="Google" id="ProtNLM"/>
    </source>
</evidence>
<name>A0AA41YZA2_9HYPH</name>
<proteinExistence type="predicted"/>
<accession>A0AA41YZA2</accession>
<dbReference type="RefSeq" id="WP_282587707.1">
    <property type="nucleotide sequence ID" value="NZ_JAMOIM010000024.1"/>
</dbReference>
<protein>
    <recommendedName>
        <fullName evidence="3">Ribbon-helix-helix protein, CopG family</fullName>
    </recommendedName>
</protein>
<evidence type="ECO:0000313" key="2">
    <source>
        <dbReference type="Proteomes" id="UP001165667"/>
    </source>
</evidence>
<organism evidence="1 2">
    <name type="scientific">Lichenifustis flavocetrariae</name>
    <dbReference type="NCBI Taxonomy" id="2949735"/>
    <lineage>
        <taxon>Bacteria</taxon>
        <taxon>Pseudomonadati</taxon>
        <taxon>Pseudomonadota</taxon>
        <taxon>Alphaproteobacteria</taxon>
        <taxon>Hyphomicrobiales</taxon>
        <taxon>Lichenihabitantaceae</taxon>
        <taxon>Lichenifustis</taxon>
    </lineage>
</organism>
<keyword evidence="2" id="KW-1185">Reference proteome</keyword>
<dbReference type="AlphaFoldDB" id="A0AA41YZA2"/>
<sequence length="90" mass="9328">MPSTLVLQLDPNLAARLAAAAESSGLDPDDIVLRALRDHLDSVTAYGRVTDDLALIKSALADLAGVVGEALAEPEAGAVDAICRYRPETA</sequence>
<dbReference type="EMBL" id="JAMOIM010000024">
    <property type="protein sequence ID" value="MCW6511331.1"/>
    <property type="molecule type" value="Genomic_DNA"/>
</dbReference>
<dbReference type="Proteomes" id="UP001165667">
    <property type="component" value="Unassembled WGS sequence"/>
</dbReference>